<keyword evidence="4" id="KW-1185">Reference proteome</keyword>
<name>A0ABU7DRY9_9TELE</name>
<evidence type="ECO:0000259" key="2">
    <source>
        <dbReference type="PROSITE" id="PS50835"/>
    </source>
</evidence>
<proteinExistence type="predicted"/>
<organism evidence="3 4">
    <name type="scientific">Characodon lateralis</name>
    <dbReference type="NCBI Taxonomy" id="208331"/>
    <lineage>
        <taxon>Eukaryota</taxon>
        <taxon>Metazoa</taxon>
        <taxon>Chordata</taxon>
        <taxon>Craniata</taxon>
        <taxon>Vertebrata</taxon>
        <taxon>Euteleostomi</taxon>
        <taxon>Actinopterygii</taxon>
        <taxon>Neopterygii</taxon>
        <taxon>Teleostei</taxon>
        <taxon>Neoteleostei</taxon>
        <taxon>Acanthomorphata</taxon>
        <taxon>Ovalentaria</taxon>
        <taxon>Atherinomorphae</taxon>
        <taxon>Cyprinodontiformes</taxon>
        <taxon>Goodeidae</taxon>
        <taxon>Characodon</taxon>
    </lineage>
</organism>
<protein>
    <recommendedName>
        <fullName evidence="2">Ig-like domain-containing protein</fullName>
    </recommendedName>
</protein>
<dbReference type="InterPro" id="IPR013783">
    <property type="entry name" value="Ig-like_fold"/>
</dbReference>
<keyword evidence="1" id="KW-0812">Transmembrane</keyword>
<accession>A0ABU7DRY9</accession>
<dbReference type="InterPro" id="IPR036179">
    <property type="entry name" value="Ig-like_dom_sf"/>
</dbReference>
<reference evidence="3 4" key="1">
    <citation type="submission" date="2021-06" db="EMBL/GenBank/DDBJ databases">
        <authorList>
            <person name="Palmer J.M."/>
        </authorList>
    </citation>
    <scope>NUCLEOTIDE SEQUENCE [LARGE SCALE GENOMIC DNA]</scope>
    <source>
        <strain evidence="3 4">CL_MEX2019</strain>
        <tissue evidence="3">Muscle</tissue>
    </source>
</reference>
<dbReference type="Proteomes" id="UP001352852">
    <property type="component" value="Unassembled WGS sequence"/>
</dbReference>
<feature type="transmembrane region" description="Helical" evidence="1">
    <location>
        <begin position="148"/>
        <end position="170"/>
    </location>
</feature>
<feature type="domain" description="Ig-like" evidence="2">
    <location>
        <begin position="12"/>
        <end position="121"/>
    </location>
</feature>
<evidence type="ECO:0000256" key="1">
    <source>
        <dbReference type="SAM" id="Phobius"/>
    </source>
</evidence>
<keyword evidence="1" id="KW-1133">Transmembrane helix</keyword>
<dbReference type="PROSITE" id="PS50835">
    <property type="entry name" value="IG_LIKE"/>
    <property type="match status" value="1"/>
</dbReference>
<comment type="caution">
    <text evidence="3">The sequence shown here is derived from an EMBL/GenBank/DDBJ whole genome shotgun (WGS) entry which is preliminary data.</text>
</comment>
<dbReference type="SUPFAM" id="SSF48726">
    <property type="entry name" value="Immunoglobulin"/>
    <property type="match status" value="1"/>
</dbReference>
<sequence length="172" mass="19552">MTEPLRGLIYLPIIYLWTVGVEGNVLASLAPPVHLSGERLGLTLLVCVVSDFRRGHLEISWRSASDEDYTKIAPYNGAVTRRHRGHSPVAMITVVTSDWPSYSCSVRRRKHSKATKRHRITSTGEDEMCNNDEEREDVAVRTNTVVVLYMRLLLMKIIVFDVLMTISVVIKW</sequence>
<evidence type="ECO:0000313" key="4">
    <source>
        <dbReference type="Proteomes" id="UP001352852"/>
    </source>
</evidence>
<gene>
    <name evidence="3" type="ORF">CHARACLAT_016911</name>
</gene>
<evidence type="ECO:0000313" key="3">
    <source>
        <dbReference type="EMBL" id="MED6277774.1"/>
    </source>
</evidence>
<keyword evidence="1" id="KW-0472">Membrane</keyword>
<dbReference type="Gene3D" id="2.60.40.10">
    <property type="entry name" value="Immunoglobulins"/>
    <property type="match status" value="1"/>
</dbReference>
<dbReference type="InterPro" id="IPR007110">
    <property type="entry name" value="Ig-like_dom"/>
</dbReference>
<dbReference type="EMBL" id="JAHUTJ010034183">
    <property type="protein sequence ID" value="MED6277774.1"/>
    <property type="molecule type" value="Genomic_DNA"/>
</dbReference>